<evidence type="ECO:0000313" key="8">
    <source>
        <dbReference type="RefSeq" id="XP_071922917.1"/>
    </source>
</evidence>
<evidence type="ECO:0000313" key="7">
    <source>
        <dbReference type="RefSeq" id="XP_027081656.1"/>
    </source>
</evidence>
<evidence type="ECO:0000256" key="2">
    <source>
        <dbReference type="ARBA" id="ARBA00023015"/>
    </source>
</evidence>
<evidence type="ECO:0000313" key="9">
    <source>
        <dbReference type="RefSeq" id="XP_071931232.1"/>
    </source>
</evidence>
<keyword evidence="2" id="KW-0805">Transcription regulation</keyword>
<reference evidence="6" key="1">
    <citation type="journal article" date="2025" name="Foods">
        <title>Unveiling the Microbial Signatures of Arabica Coffee Cherries: Insights into Ripeness Specific Diversity, Functional Traits, and Implications for Quality and Safety.</title>
        <authorList>
            <consortium name="RefSeq"/>
            <person name="Tenea G.N."/>
            <person name="Cifuentes V."/>
            <person name="Reyes P."/>
            <person name="Cevallos-Vallejos M."/>
        </authorList>
    </citation>
    <scope>NUCLEOTIDE SEQUENCE [LARGE SCALE GENOMIC DNA]</scope>
</reference>
<dbReference type="Proteomes" id="UP001652660">
    <property type="component" value="Chromosome 2c"/>
</dbReference>
<dbReference type="AlphaFoldDB" id="A0A6P6TVB0"/>
<gene>
    <name evidence="7" type="primary">LOC113704152</name>
    <name evidence="8" type="synonym">LOC140015020</name>
    <name evidence="9" type="synonym">LOC140035187</name>
    <name evidence="10" type="synonym">LOC140036828</name>
</gene>
<evidence type="ECO:0000256" key="3">
    <source>
        <dbReference type="ARBA" id="ARBA00023125"/>
    </source>
</evidence>
<keyword evidence="6" id="KW-1185">Reference proteome</keyword>
<name>A0A6P6TVB0_COFAR</name>
<dbReference type="GO" id="GO:0003677">
    <property type="term" value="F:DNA binding"/>
    <property type="evidence" value="ECO:0007669"/>
    <property type="project" value="UniProtKB-KW"/>
</dbReference>
<evidence type="ECO:0000256" key="4">
    <source>
        <dbReference type="ARBA" id="ARBA00023163"/>
    </source>
</evidence>
<sequence length="370" mass="43518">MNRPKNPFKKWESVQLKTKIRFYLLTFDHRKIHVATAAQKGLGNMVCYPKNAFLEAYPMILRALGEPYLYSVESIQQWLQTITHISSSAFVKTEPAKSCRISNGQQWCYVLFCTNIEKQEIPDDMFESNRFQHGQTIVVQHGLARWNLEIRNRCFEGEWMTFCSDNYIAENDMIFLRNRGSFTYDIFTFGFDQRLVYTRWTLHLPMIPSKLSTSEGNLFSPLIRLFLSEKYTFSHALFSITGFANNQSDLKLITSSINRFFAHNLMALDTFYQIFSSEFKYSMKIPRYVTSRLHESRTPSIVLTSGIKIYNIGVTQNRFHQNWNTFVIDHDLREGEILFFMPQSRTSLAVLIFGTNGLEIMYPWHHRFHI</sequence>
<keyword evidence="4" id="KW-0804">Transcription</keyword>
<reference evidence="7" key="2">
    <citation type="submission" date="2025-04" db="UniProtKB">
        <authorList>
            <consortium name="RefSeq"/>
        </authorList>
    </citation>
    <scope>IDENTIFICATION</scope>
    <source>
        <tissue evidence="7 8">Leaves</tissue>
    </source>
</reference>
<dbReference type="Proteomes" id="UP001652660">
    <property type="component" value="Chromosome 10e"/>
</dbReference>
<dbReference type="InterPro" id="IPR015300">
    <property type="entry name" value="DNA-bd_pseudobarrel_sf"/>
</dbReference>
<dbReference type="RefSeq" id="XP_027081656.1">
    <property type="nucleotide sequence ID" value="XM_027225855.1"/>
</dbReference>
<proteinExistence type="predicted"/>
<comment type="subcellular location">
    <subcellularLocation>
        <location evidence="1">Nucleus</location>
    </subcellularLocation>
</comment>
<accession>A0A6P6TVB0</accession>
<dbReference type="SUPFAM" id="SSF101936">
    <property type="entry name" value="DNA-binding pseudobarrel domain"/>
    <property type="match status" value="2"/>
</dbReference>
<evidence type="ECO:0000256" key="5">
    <source>
        <dbReference type="ARBA" id="ARBA00023242"/>
    </source>
</evidence>
<evidence type="ECO:0000256" key="1">
    <source>
        <dbReference type="ARBA" id="ARBA00004123"/>
    </source>
</evidence>
<dbReference type="Proteomes" id="UP001652660">
    <property type="component" value="Chromosome 8e"/>
</dbReference>
<dbReference type="Gene3D" id="2.40.330.10">
    <property type="entry name" value="DNA-binding pseudobarrel domain"/>
    <property type="match status" value="1"/>
</dbReference>
<dbReference type="RefSeq" id="XP_071922917.1">
    <property type="nucleotide sequence ID" value="XM_072066816.1"/>
</dbReference>
<keyword evidence="5" id="KW-0539">Nucleus</keyword>
<dbReference type="RefSeq" id="XP_071931232.1">
    <property type="nucleotide sequence ID" value="XM_072075131.1"/>
</dbReference>
<dbReference type="GO" id="GO:0005634">
    <property type="term" value="C:nucleus"/>
    <property type="evidence" value="ECO:0007669"/>
    <property type="project" value="UniProtKB-SubCell"/>
</dbReference>
<protein>
    <submittedName>
        <fullName evidence="7">Uncharacterized protein LOC113704152 isoform X1</fullName>
    </submittedName>
    <submittedName>
        <fullName evidence="8 9">Uncharacterized protein isoform X1</fullName>
    </submittedName>
</protein>
<organism evidence="6 7">
    <name type="scientific">Coffea arabica</name>
    <name type="common">Arabian coffee</name>
    <dbReference type="NCBI Taxonomy" id="13443"/>
    <lineage>
        <taxon>Eukaryota</taxon>
        <taxon>Viridiplantae</taxon>
        <taxon>Streptophyta</taxon>
        <taxon>Embryophyta</taxon>
        <taxon>Tracheophyta</taxon>
        <taxon>Spermatophyta</taxon>
        <taxon>Magnoliopsida</taxon>
        <taxon>eudicotyledons</taxon>
        <taxon>Gunneridae</taxon>
        <taxon>Pentapetalae</taxon>
        <taxon>asterids</taxon>
        <taxon>lamiids</taxon>
        <taxon>Gentianales</taxon>
        <taxon>Rubiaceae</taxon>
        <taxon>Ixoroideae</taxon>
        <taxon>Gardenieae complex</taxon>
        <taxon>Bertiereae - Coffeeae clade</taxon>
        <taxon>Coffeeae</taxon>
        <taxon>Coffea</taxon>
    </lineage>
</organism>
<dbReference type="GeneID" id="113704152"/>
<dbReference type="RefSeq" id="XP_071935847.1">
    <property type="nucleotide sequence ID" value="XM_072079746.1"/>
</dbReference>
<keyword evidence="3" id="KW-0238">DNA-binding</keyword>
<dbReference type="Proteomes" id="UP001652660">
    <property type="component" value="Chromosome 2e"/>
</dbReference>
<evidence type="ECO:0000313" key="10">
    <source>
        <dbReference type="RefSeq" id="XP_071935847.1"/>
    </source>
</evidence>
<evidence type="ECO:0000313" key="6">
    <source>
        <dbReference type="Proteomes" id="UP001652660"/>
    </source>
</evidence>